<evidence type="ECO:0000313" key="1">
    <source>
        <dbReference type="EMBL" id="KAF9478134.1"/>
    </source>
</evidence>
<evidence type="ECO:0000313" key="2">
    <source>
        <dbReference type="Proteomes" id="UP000807469"/>
    </source>
</evidence>
<keyword evidence="2" id="KW-1185">Reference proteome</keyword>
<comment type="caution">
    <text evidence="1">The sequence shown here is derived from an EMBL/GenBank/DDBJ whole genome shotgun (WGS) entry which is preliminary data.</text>
</comment>
<sequence length="237" mass="27189">MSNNCVEEQITVGPSAPKKNREYWLEGDFVVFQVEDELFRVPSYKFSRNSEIFAGMFNLPQGYEQDHEREGGSEMRPIILPGVHAMHFHNFLKALYPEGSTRDMSGLSAHELNSVLRLSTMWYFLDLRAEAIVRLNCMLTPASKVALGRAYQVSAFFTNGLESLLKRDAPLTDEEAETIQPMTAVSLYRLRETYKQKSYQFGGYITPTIEREISDMIAQAFGEELESIRREEKGYNK</sequence>
<protein>
    <recommendedName>
        <fullName evidence="3">BTB domain-containing protein</fullName>
    </recommendedName>
</protein>
<evidence type="ECO:0008006" key="3">
    <source>
        <dbReference type="Google" id="ProtNLM"/>
    </source>
</evidence>
<dbReference type="SUPFAM" id="SSF54695">
    <property type="entry name" value="POZ domain"/>
    <property type="match status" value="1"/>
</dbReference>
<dbReference type="AlphaFoldDB" id="A0A9P6CZA0"/>
<dbReference type="OrthoDB" id="3199068at2759"/>
<dbReference type="EMBL" id="MU155242">
    <property type="protein sequence ID" value="KAF9478134.1"/>
    <property type="molecule type" value="Genomic_DNA"/>
</dbReference>
<dbReference type="InterPro" id="IPR011333">
    <property type="entry name" value="SKP1/BTB/POZ_sf"/>
</dbReference>
<dbReference type="Gene3D" id="3.30.710.10">
    <property type="entry name" value="Potassium Channel Kv1.1, Chain A"/>
    <property type="match status" value="1"/>
</dbReference>
<name>A0A9P6CZA0_9AGAR</name>
<proteinExistence type="predicted"/>
<dbReference type="Proteomes" id="UP000807469">
    <property type="component" value="Unassembled WGS sequence"/>
</dbReference>
<accession>A0A9P6CZA0</accession>
<organism evidence="1 2">
    <name type="scientific">Pholiota conissans</name>
    <dbReference type="NCBI Taxonomy" id="109636"/>
    <lineage>
        <taxon>Eukaryota</taxon>
        <taxon>Fungi</taxon>
        <taxon>Dikarya</taxon>
        <taxon>Basidiomycota</taxon>
        <taxon>Agaricomycotina</taxon>
        <taxon>Agaricomycetes</taxon>
        <taxon>Agaricomycetidae</taxon>
        <taxon>Agaricales</taxon>
        <taxon>Agaricineae</taxon>
        <taxon>Strophariaceae</taxon>
        <taxon>Pholiota</taxon>
    </lineage>
</organism>
<gene>
    <name evidence="1" type="ORF">BDN70DRAFT_860709</name>
</gene>
<reference evidence="1" key="1">
    <citation type="submission" date="2020-11" db="EMBL/GenBank/DDBJ databases">
        <authorList>
            <consortium name="DOE Joint Genome Institute"/>
            <person name="Ahrendt S."/>
            <person name="Riley R."/>
            <person name="Andreopoulos W."/>
            <person name="Labutti K."/>
            <person name="Pangilinan J."/>
            <person name="Ruiz-Duenas F.J."/>
            <person name="Barrasa J.M."/>
            <person name="Sanchez-Garcia M."/>
            <person name="Camarero S."/>
            <person name="Miyauchi S."/>
            <person name="Serrano A."/>
            <person name="Linde D."/>
            <person name="Babiker R."/>
            <person name="Drula E."/>
            <person name="Ayuso-Fernandez I."/>
            <person name="Pacheco R."/>
            <person name="Padilla G."/>
            <person name="Ferreira P."/>
            <person name="Barriuso J."/>
            <person name="Kellner H."/>
            <person name="Castanera R."/>
            <person name="Alfaro M."/>
            <person name="Ramirez L."/>
            <person name="Pisabarro A.G."/>
            <person name="Kuo A."/>
            <person name="Tritt A."/>
            <person name="Lipzen A."/>
            <person name="He G."/>
            <person name="Yan M."/>
            <person name="Ng V."/>
            <person name="Cullen D."/>
            <person name="Martin F."/>
            <person name="Rosso M.-N."/>
            <person name="Henrissat B."/>
            <person name="Hibbett D."/>
            <person name="Martinez A.T."/>
            <person name="Grigoriev I.V."/>
        </authorList>
    </citation>
    <scope>NUCLEOTIDE SEQUENCE</scope>
    <source>
        <strain evidence="1">CIRM-BRFM 674</strain>
    </source>
</reference>